<sequence length="135" mass="14530">MNVMNLSTPSGLADVLGDKVKEYDGLQFLLVATADGFLVADSGQKHLNKEWDANRIASMAVSFCALSHSMADECDLGVVQGASVQGDNGMMLARLILSGEAEYVLLASFENRINNGLANWALQKIFESVSDCLKK</sequence>
<reference evidence="1 2" key="1">
    <citation type="submission" date="2018-03" db="EMBL/GenBank/DDBJ databases">
        <title>Genomic Encyclopedia of Archaeal and Bacterial Type Strains, Phase II (KMG-II): from individual species to whole genera.</title>
        <authorList>
            <person name="Goeker M."/>
        </authorList>
    </citation>
    <scope>NUCLEOTIDE SEQUENCE [LARGE SCALE GENOMIC DNA]</scope>
    <source>
        <strain evidence="1 2">DSM 17586</strain>
    </source>
</reference>
<evidence type="ECO:0000313" key="1">
    <source>
        <dbReference type="EMBL" id="PSL12195.1"/>
    </source>
</evidence>
<name>A0A2P8ERZ3_9GAMM</name>
<proteinExistence type="predicted"/>
<evidence type="ECO:0000313" key="2">
    <source>
        <dbReference type="Proteomes" id="UP000242133"/>
    </source>
</evidence>
<keyword evidence="2" id="KW-1185">Reference proteome</keyword>
<dbReference type="Gene3D" id="3.30.450.30">
    <property type="entry name" value="Dynein light chain 2a, cytoplasmic"/>
    <property type="match status" value="1"/>
</dbReference>
<dbReference type="EMBL" id="PYGI01000019">
    <property type="protein sequence ID" value="PSL12195.1"/>
    <property type="molecule type" value="Genomic_DNA"/>
</dbReference>
<dbReference type="AlphaFoldDB" id="A0A2P8ERZ3"/>
<comment type="caution">
    <text evidence="1">The sequence shown here is derived from an EMBL/GenBank/DDBJ whole genome shotgun (WGS) entry which is preliminary data.</text>
</comment>
<dbReference type="Proteomes" id="UP000242133">
    <property type="component" value="Unassembled WGS sequence"/>
</dbReference>
<dbReference type="SUPFAM" id="SSF103196">
    <property type="entry name" value="Roadblock/LC7 domain"/>
    <property type="match status" value="1"/>
</dbReference>
<accession>A0A2P8ERZ3</accession>
<dbReference type="RefSeq" id="WP_106592597.1">
    <property type="nucleotide sequence ID" value="NZ_PYGI01000019.1"/>
</dbReference>
<gene>
    <name evidence="1" type="ORF">CLV44_11929</name>
</gene>
<organism evidence="1 2">
    <name type="scientific">Marinobacterium halophilum</name>
    <dbReference type="NCBI Taxonomy" id="267374"/>
    <lineage>
        <taxon>Bacteria</taxon>
        <taxon>Pseudomonadati</taxon>
        <taxon>Pseudomonadota</taxon>
        <taxon>Gammaproteobacteria</taxon>
        <taxon>Oceanospirillales</taxon>
        <taxon>Oceanospirillaceae</taxon>
        <taxon>Marinobacterium</taxon>
    </lineage>
</organism>
<protein>
    <submittedName>
        <fullName evidence="1">Putative regulator of Ras-like GTPase activity (Roadblock/LC7/MglB family)</fullName>
    </submittedName>
</protein>
<dbReference type="OrthoDB" id="9973844at2"/>